<dbReference type="EMBL" id="CVRI01000058">
    <property type="protein sequence ID" value="CRL02594.1"/>
    <property type="molecule type" value="Genomic_DNA"/>
</dbReference>
<evidence type="ECO:0000313" key="2">
    <source>
        <dbReference type="Proteomes" id="UP000183832"/>
    </source>
</evidence>
<dbReference type="AlphaFoldDB" id="A0A1J1ISB3"/>
<accession>A0A1J1ISB3</accession>
<name>A0A1J1ISB3_9DIPT</name>
<protein>
    <submittedName>
        <fullName evidence="1">CLUMA_CG016110, isoform A</fullName>
    </submittedName>
</protein>
<proteinExistence type="predicted"/>
<sequence>MEKLQDFGLQFYCFFFVLSSNIVEGKLPQTSSILLSDNRQVQPALNLRRLIPSKEKGRKMRKPL</sequence>
<organism evidence="1 2">
    <name type="scientific">Clunio marinus</name>
    <dbReference type="NCBI Taxonomy" id="568069"/>
    <lineage>
        <taxon>Eukaryota</taxon>
        <taxon>Metazoa</taxon>
        <taxon>Ecdysozoa</taxon>
        <taxon>Arthropoda</taxon>
        <taxon>Hexapoda</taxon>
        <taxon>Insecta</taxon>
        <taxon>Pterygota</taxon>
        <taxon>Neoptera</taxon>
        <taxon>Endopterygota</taxon>
        <taxon>Diptera</taxon>
        <taxon>Nematocera</taxon>
        <taxon>Chironomoidea</taxon>
        <taxon>Chironomidae</taxon>
        <taxon>Clunio</taxon>
    </lineage>
</organism>
<keyword evidence="2" id="KW-1185">Reference proteome</keyword>
<evidence type="ECO:0000313" key="1">
    <source>
        <dbReference type="EMBL" id="CRL02594.1"/>
    </source>
</evidence>
<dbReference type="Proteomes" id="UP000183832">
    <property type="component" value="Unassembled WGS sequence"/>
</dbReference>
<gene>
    <name evidence="1" type="ORF">CLUMA_CG016110</name>
</gene>
<reference evidence="1 2" key="1">
    <citation type="submission" date="2015-04" db="EMBL/GenBank/DDBJ databases">
        <authorList>
            <person name="Syromyatnikov M.Y."/>
            <person name="Popov V.N."/>
        </authorList>
    </citation>
    <scope>NUCLEOTIDE SEQUENCE [LARGE SCALE GENOMIC DNA]</scope>
</reference>